<dbReference type="PANTHER" id="PTHR46890">
    <property type="entry name" value="NON-LTR RETROLELEMENT REVERSE TRANSCRIPTASE-LIKE PROTEIN-RELATED"/>
    <property type="match status" value="1"/>
</dbReference>
<dbReference type="InterPro" id="IPR043502">
    <property type="entry name" value="DNA/RNA_pol_sf"/>
</dbReference>
<keyword evidence="3" id="KW-0808">Transferase</keyword>
<keyword evidence="4" id="KW-1185">Reference proteome</keyword>
<accession>A0A5B6X7R9</accession>
<dbReference type="Gene3D" id="3.60.10.10">
    <property type="entry name" value="Endonuclease/exonuclease/phosphatase"/>
    <property type="match status" value="1"/>
</dbReference>
<dbReference type="Pfam" id="PF00078">
    <property type="entry name" value="RVT_1"/>
    <property type="match status" value="1"/>
</dbReference>
<proteinExistence type="predicted"/>
<evidence type="ECO:0000259" key="1">
    <source>
        <dbReference type="Pfam" id="PF00078"/>
    </source>
</evidence>
<dbReference type="AlphaFoldDB" id="A0A5B6X7R9"/>
<dbReference type="Proteomes" id="UP000325315">
    <property type="component" value="Unassembled WGS sequence"/>
</dbReference>
<feature type="domain" description="Reverse transcriptase" evidence="1">
    <location>
        <begin position="494"/>
        <end position="681"/>
    </location>
</feature>
<dbReference type="SUPFAM" id="SSF56219">
    <property type="entry name" value="DNase I-like"/>
    <property type="match status" value="1"/>
</dbReference>
<dbReference type="InterPro" id="IPR002156">
    <property type="entry name" value="RNaseH_domain"/>
</dbReference>
<evidence type="ECO:0000313" key="3">
    <source>
        <dbReference type="EMBL" id="KAA3488997.1"/>
    </source>
</evidence>
<dbReference type="SUPFAM" id="SSF56672">
    <property type="entry name" value="DNA/RNA polymerases"/>
    <property type="match status" value="1"/>
</dbReference>
<feature type="domain" description="RNase H type-1" evidence="2">
    <location>
        <begin position="768"/>
        <end position="811"/>
    </location>
</feature>
<dbReference type="Pfam" id="PF13456">
    <property type="entry name" value="RVT_3"/>
    <property type="match status" value="1"/>
</dbReference>
<reference evidence="4" key="1">
    <citation type="journal article" date="2019" name="Plant Biotechnol. J.">
        <title>Genome sequencing of the Australian wild diploid species Gossypium australe highlights disease resistance and delayed gland morphogenesis.</title>
        <authorList>
            <person name="Cai Y."/>
            <person name="Cai X."/>
            <person name="Wang Q."/>
            <person name="Wang P."/>
            <person name="Zhang Y."/>
            <person name="Cai C."/>
            <person name="Xu Y."/>
            <person name="Wang K."/>
            <person name="Zhou Z."/>
            <person name="Wang C."/>
            <person name="Geng S."/>
            <person name="Li B."/>
            <person name="Dong Q."/>
            <person name="Hou Y."/>
            <person name="Wang H."/>
            <person name="Ai P."/>
            <person name="Liu Z."/>
            <person name="Yi F."/>
            <person name="Sun M."/>
            <person name="An G."/>
            <person name="Cheng J."/>
            <person name="Zhang Y."/>
            <person name="Shi Q."/>
            <person name="Xie Y."/>
            <person name="Shi X."/>
            <person name="Chang Y."/>
            <person name="Huang F."/>
            <person name="Chen Y."/>
            <person name="Hong S."/>
            <person name="Mi L."/>
            <person name="Sun Q."/>
            <person name="Zhang L."/>
            <person name="Zhou B."/>
            <person name="Peng R."/>
            <person name="Zhang X."/>
            <person name="Liu F."/>
        </authorList>
    </citation>
    <scope>NUCLEOTIDE SEQUENCE [LARGE SCALE GENOMIC DNA]</scope>
    <source>
        <strain evidence="4">cv. PA1801</strain>
    </source>
</reference>
<organism evidence="3 4">
    <name type="scientific">Gossypium australe</name>
    <dbReference type="NCBI Taxonomy" id="47621"/>
    <lineage>
        <taxon>Eukaryota</taxon>
        <taxon>Viridiplantae</taxon>
        <taxon>Streptophyta</taxon>
        <taxon>Embryophyta</taxon>
        <taxon>Tracheophyta</taxon>
        <taxon>Spermatophyta</taxon>
        <taxon>Magnoliopsida</taxon>
        <taxon>eudicotyledons</taxon>
        <taxon>Gunneridae</taxon>
        <taxon>Pentapetalae</taxon>
        <taxon>rosids</taxon>
        <taxon>malvids</taxon>
        <taxon>Malvales</taxon>
        <taxon>Malvaceae</taxon>
        <taxon>Malvoideae</taxon>
        <taxon>Gossypium</taxon>
    </lineage>
</organism>
<protein>
    <submittedName>
        <fullName evidence="3">Reverse transcriptase</fullName>
    </submittedName>
</protein>
<gene>
    <name evidence="3" type="ORF">EPI10_032683</name>
</gene>
<evidence type="ECO:0000313" key="4">
    <source>
        <dbReference type="Proteomes" id="UP000325315"/>
    </source>
</evidence>
<evidence type="ECO:0000259" key="2">
    <source>
        <dbReference type="Pfam" id="PF13456"/>
    </source>
</evidence>
<sequence length="854" mass="97902">MGHGLEDCQELDPAGKNKVRIDPPFSLALKAESNLVGKESMKLNAFSKTGRNKIALNTEDGNPKEMEEELKAMRVVLSYESNYKEVDKPNLVKKTRWERLEPVQLMAKKEKEYDIRKRKSTEIDMENQCGATDDTEEPEVMDNDDNLQLMRSAAAKWKWMEKVRRSCGVSNGIDIDADGTRGSLSLAWKEDLIVTLRSFSKNHIDAMVKEGNSDAEWRFTGFYGFPYDSNKNDSWNLLRKLEEDKTHPWLVCGDFNEILYSSEKSGGIPRKERKMESFREVLEECQLEDIGYSGAWFTWERGNFAETNIRERLDRGVANERWKIFFQQFEAWWTIEESLEARIKTSWESITGSILEKLENLQGNLKEWENSIKKGKEGLKKKLTKELEVLLAKGVGEFSHLLQGIEKRISSDINASLLSTFTEEVVVSALKEMGPTKAPGPDGFPAIFFQKYCHIVGKDVASFCLGILNNGQNFGHLNSTDIVLIPMTQNPNNLSNFRPISLCSVLYKIVAKAIANRLQGIMENCIDVAQSAFIPGRLIFDNILLAFEMLHTFRKKRMGKKGFMAVKLDMSKAYDRDEWGFIKEVMLKMGFDEKWVDLILKCITTASYAVNINRNMGRTFQATRGLRQGGPLSPFFFLFCSEGLSALMRMALKECGLKGAKASRSGPTITHLLFADDCSYFKMERRLSFHVNNLSDFKVAELIDDSNRKWKEEMLEFIFPDVIVEKILPIPLAKEPDEDVMAWSGEPSREFTIWGLRNGLLGFLGRKKTRDRSMIGAFIHDIHQTQTNIEKCCFEHIPREMNSLAHILATETLKTKREFYLIGDVPEFAMNLKEKEIKENQNDRGYEMEDLRLE</sequence>
<dbReference type="InterPro" id="IPR036691">
    <property type="entry name" value="Endo/exonu/phosph_ase_sf"/>
</dbReference>
<keyword evidence="3" id="KW-0548">Nucleotidyltransferase</keyword>
<comment type="caution">
    <text evidence="3">The sequence shown here is derived from an EMBL/GenBank/DDBJ whole genome shotgun (WGS) entry which is preliminary data.</text>
</comment>
<dbReference type="PANTHER" id="PTHR46890:SF48">
    <property type="entry name" value="RNA-DIRECTED DNA POLYMERASE"/>
    <property type="match status" value="1"/>
</dbReference>
<dbReference type="EMBL" id="SMMG02000001">
    <property type="protein sequence ID" value="KAA3488997.1"/>
    <property type="molecule type" value="Genomic_DNA"/>
</dbReference>
<dbReference type="GO" id="GO:0004523">
    <property type="term" value="F:RNA-DNA hybrid ribonuclease activity"/>
    <property type="evidence" value="ECO:0007669"/>
    <property type="project" value="InterPro"/>
</dbReference>
<dbReference type="GO" id="GO:0003676">
    <property type="term" value="F:nucleic acid binding"/>
    <property type="evidence" value="ECO:0007669"/>
    <property type="project" value="InterPro"/>
</dbReference>
<dbReference type="GO" id="GO:0003964">
    <property type="term" value="F:RNA-directed DNA polymerase activity"/>
    <property type="evidence" value="ECO:0007669"/>
    <property type="project" value="UniProtKB-KW"/>
</dbReference>
<name>A0A5B6X7R9_9ROSI</name>
<dbReference type="InterPro" id="IPR052343">
    <property type="entry name" value="Retrotransposon-Effector_Assoc"/>
</dbReference>
<dbReference type="CDD" id="cd01650">
    <property type="entry name" value="RT_nLTR_like"/>
    <property type="match status" value="1"/>
</dbReference>
<dbReference type="InterPro" id="IPR000477">
    <property type="entry name" value="RT_dom"/>
</dbReference>
<keyword evidence="3" id="KW-0695">RNA-directed DNA polymerase</keyword>
<dbReference type="OrthoDB" id="6507057at2759"/>